<evidence type="ECO:0000313" key="7">
    <source>
        <dbReference type="Proteomes" id="UP000365824"/>
    </source>
</evidence>
<proteinExistence type="predicted"/>
<accession>A0A414EH88</accession>
<dbReference type="Proteomes" id="UP000435985">
    <property type="component" value="Unassembled WGS sequence"/>
</dbReference>
<organism evidence="3 9">
    <name type="scientific">Bacteroides ovatus</name>
    <dbReference type="NCBI Taxonomy" id="28116"/>
    <lineage>
        <taxon>Bacteria</taxon>
        <taxon>Pseudomonadati</taxon>
        <taxon>Bacteroidota</taxon>
        <taxon>Bacteroidia</taxon>
        <taxon>Bacteroidales</taxon>
        <taxon>Bacteroidaceae</taxon>
        <taxon>Bacteroides</taxon>
    </lineage>
</organism>
<dbReference type="EMBL" id="VWLE01000032">
    <property type="protein sequence ID" value="KAA3953828.1"/>
    <property type="molecule type" value="Genomic_DNA"/>
</dbReference>
<name>A0A414EH88_BACOV</name>
<evidence type="ECO:0000313" key="1">
    <source>
        <dbReference type="EMBL" id="KAA3924689.1"/>
    </source>
</evidence>
<evidence type="ECO:0000313" key="3">
    <source>
        <dbReference type="EMBL" id="KAA4661120.1"/>
    </source>
</evidence>
<dbReference type="AlphaFoldDB" id="A0A414EH88"/>
<evidence type="ECO:0000313" key="9">
    <source>
        <dbReference type="Proteomes" id="UP000435985"/>
    </source>
</evidence>
<dbReference type="EMBL" id="VWLB01000042">
    <property type="protein sequence ID" value="KAA3924689.1"/>
    <property type="molecule type" value="Genomic_DNA"/>
</dbReference>
<dbReference type="EMBL" id="VWFC01000027">
    <property type="protein sequence ID" value="KAB1323639.1"/>
    <property type="molecule type" value="Genomic_DNA"/>
</dbReference>
<evidence type="ECO:0000313" key="5">
    <source>
        <dbReference type="EMBL" id="MDC2745321.1"/>
    </source>
</evidence>
<dbReference type="Proteomes" id="UP001219389">
    <property type="component" value="Unassembled WGS sequence"/>
</dbReference>
<evidence type="ECO:0000313" key="8">
    <source>
        <dbReference type="Proteomes" id="UP000375690"/>
    </source>
</evidence>
<dbReference type="Proteomes" id="UP000323717">
    <property type="component" value="Unassembled WGS sequence"/>
</dbReference>
<evidence type="ECO:0000313" key="2">
    <source>
        <dbReference type="EMBL" id="KAA3953828.1"/>
    </source>
</evidence>
<evidence type="ECO:0000313" key="4">
    <source>
        <dbReference type="EMBL" id="KAB1323639.1"/>
    </source>
</evidence>
<gene>
    <name evidence="4" type="ORF">F3B53_18990</name>
    <name evidence="3" type="ORF">F3B98_24260</name>
    <name evidence="2" type="ORF">F3D71_04430</name>
    <name evidence="1" type="ORF">F3F25_21310</name>
    <name evidence="5" type="ORF">PO382_24315</name>
</gene>
<dbReference type="PROSITE" id="PS51257">
    <property type="entry name" value="PROKAR_LIPOPROTEIN"/>
    <property type="match status" value="1"/>
</dbReference>
<comment type="caution">
    <text evidence="3">The sequence shown here is derived from an EMBL/GenBank/DDBJ whole genome shotgun (WGS) entry which is preliminary data.</text>
</comment>
<dbReference type="EMBL" id="VWFO01000049">
    <property type="protein sequence ID" value="KAA4661120.1"/>
    <property type="molecule type" value="Genomic_DNA"/>
</dbReference>
<protein>
    <recommendedName>
        <fullName evidence="10">DUF4221 domain-containing protein</fullName>
    </recommendedName>
</protein>
<dbReference type="EMBL" id="JAQNZF010000052">
    <property type="protein sequence ID" value="MDC2745321.1"/>
    <property type="molecule type" value="Genomic_DNA"/>
</dbReference>
<reference evidence="5" key="2">
    <citation type="submission" date="2022-10" db="EMBL/GenBank/DDBJ databases">
        <title>Human gut microbiome strain richness.</title>
        <authorList>
            <person name="Chen-Liaw A."/>
        </authorList>
    </citation>
    <scope>NUCLEOTIDE SEQUENCE</scope>
    <source>
        <strain evidence="5">BSD2780120875st1_E1_BSD2780120875_150330</strain>
    </source>
</reference>
<dbReference type="Proteomes" id="UP000365824">
    <property type="component" value="Unassembled WGS sequence"/>
</dbReference>
<dbReference type="RefSeq" id="WP_004312284.1">
    <property type="nucleotide sequence ID" value="NZ_CAAKNR010000111.1"/>
</dbReference>
<evidence type="ECO:0000313" key="6">
    <source>
        <dbReference type="Proteomes" id="UP000323717"/>
    </source>
</evidence>
<reference evidence="6 7" key="1">
    <citation type="journal article" date="2019" name="Nat. Med.">
        <title>A library of human gut bacterial isolates paired with longitudinal multiomics data enables mechanistic microbiome research.</title>
        <authorList>
            <person name="Poyet M."/>
            <person name="Groussin M."/>
            <person name="Gibbons S.M."/>
            <person name="Avila-Pacheco J."/>
            <person name="Jiang X."/>
            <person name="Kearney S.M."/>
            <person name="Perrotta A.R."/>
            <person name="Berdy B."/>
            <person name="Zhao S."/>
            <person name="Lieberman T.D."/>
            <person name="Swanson P.K."/>
            <person name="Smith M."/>
            <person name="Roesemann S."/>
            <person name="Alexander J.E."/>
            <person name="Rich S.A."/>
            <person name="Livny J."/>
            <person name="Vlamakis H."/>
            <person name="Clish C."/>
            <person name="Bullock K."/>
            <person name="Deik A."/>
            <person name="Scott J."/>
            <person name="Pierce K.A."/>
            <person name="Xavier R.J."/>
            <person name="Alm E.J."/>
        </authorList>
    </citation>
    <scope>NUCLEOTIDE SEQUENCE [LARGE SCALE GENOMIC DNA]</scope>
    <source>
        <strain evidence="3 9">BIOML-A14</strain>
        <strain evidence="1 7">BIOML-A160</strain>
        <strain evidence="2 6">BIOML-A163</strain>
        <strain evidence="4 8">BIOML-A2</strain>
    </source>
</reference>
<evidence type="ECO:0008006" key="10">
    <source>
        <dbReference type="Google" id="ProtNLM"/>
    </source>
</evidence>
<dbReference type="Proteomes" id="UP000375690">
    <property type="component" value="Unassembled WGS sequence"/>
</dbReference>
<sequence length="382" mass="44194">MRTVENSLLLFLSCMLLISCTGKRSDGTIVNNEVALQTEEIHFPQQDVLQLKSYYLSSPVHGDSVNILIGYNYRLHSLDYLDLESKQVTQVTLPAKGPHAISRLSGIYVHSLDSVWVSDDSEHVFLVDSRGTVKNIVDLREYLDDKEQLLINTNYAIHTSRLYYNKNRQSLMFLTQNLSSKVFAVKEVFINKEKDVAIYYLSPSNIIPDMSAGYSYMSFPNVNYVGENIIYNYPAESSIYTLNIVTNERNSVMAESNYTSNIVAECTSGKDYAALERHRLENPYFYDVMYIPQYKMYARLHIDKVEFDADMGIEKLINDRDLYLMLFDDEMKKVYEVKLAKHRYNYFTGWCVSYSGIVLFVDNMLDTENNTDDLTIDFVYPK</sequence>